<sequence length="78" mass="8670">MAAPTIKQETPLATTPRRIMEKQYQSFHFAHKPQPASDASMGTSAGKSPNPRRRRGIKVEGGAWSRFTTVTKWGTEVL</sequence>
<proteinExistence type="predicted"/>
<keyword evidence="2" id="KW-1185">Reference proteome</keyword>
<protein>
    <submittedName>
        <fullName evidence="1">Uncharacterized protein</fullName>
    </submittedName>
</protein>
<accession>A0ACC1MJ09</accession>
<dbReference type="Proteomes" id="UP001144978">
    <property type="component" value="Unassembled WGS sequence"/>
</dbReference>
<dbReference type="EMBL" id="JANSHE010006461">
    <property type="protein sequence ID" value="KAJ2967002.1"/>
    <property type="molecule type" value="Genomic_DNA"/>
</dbReference>
<reference evidence="1" key="1">
    <citation type="submission" date="2022-08" db="EMBL/GenBank/DDBJ databases">
        <title>Genome Sequence of Pycnoporus sanguineus.</title>
        <authorList>
            <person name="Buettner E."/>
        </authorList>
    </citation>
    <scope>NUCLEOTIDE SEQUENCE</scope>
    <source>
        <strain evidence="1">CG-C14</strain>
    </source>
</reference>
<comment type="caution">
    <text evidence="1">The sequence shown here is derived from an EMBL/GenBank/DDBJ whole genome shotgun (WGS) entry which is preliminary data.</text>
</comment>
<evidence type="ECO:0000313" key="1">
    <source>
        <dbReference type="EMBL" id="KAJ2967002.1"/>
    </source>
</evidence>
<organism evidence="1 2">
    <name type="scientific">Trametes sanguinea</name>
    <dbReference type="NCBI Taxonomy" id="158606"/>
    <lineage>
        <taxon>Eukaryota</taxon>
        <taxon>Fungi</taxon>
        <taxon>Dikarya</taxon>
        <taxon>Basidiomycota</taxon>
        <taxon>Agaricomycotina</taxon>
        <taxon>Agaricomycetes</taxon>
        <taxon>Polyporales</taxon>
        <taxon>Polyporaceae</taxon>
        <taxon>Trametes</taxon>
    </lineage>
</organism>
<gene>
    <name evidence="1" type="ORF">NUW54_g13640</name>
</gene>
<name>A0ACC1MJ09_9APHY</name>
<evidence type="ECO:0000313" key="2">
    <source>
        <dbReference type="Proteomes" id="UP001144978"/>
    </source>
</evidence>